<dbReference type="Proteomes" id="UP000002212">
    <property type="component" value="Chromosome"/>
</dbReference>
<evidence type="ECO:0000313" key="1">
    <source>
        <dbReference type="EMBL" id="BAH52256.1"/>
    </source>
</evidence>
<organism evidence="1 2">
    <name type="scientific">Rhodococcus opacus (strain B4)</name>
    <dbReference type="NCBI Taxonomy" id="632772"/>
    <lineage>
        <taxon>Bacteria</taxon>
        <taxon>Bacillati</taxon>
        <taxon>Actinomycetota</taxon>
        <taxon>Actinomycetes</taxon>
        <taxon>Mycobacteriales</taxon>
        <taxon>Nocardiaceae</taxon>
        <taxon>Rhodococcus</taxon>
    </lineage>
</organism>
<gene>
    <name evidence="1" type="ordered locus">ROP_40090</name>
</gene>
<evidence type="ECO:0000313" key="2">
    <source>
        <dbReference type="Proteomes" id="UP000002212"/>
    </source>
</evidence>
<dbReference type="HOGENOM" id="CLU_2261643_0_0_11"/>
<proteinExistence type="predicted"/>
<dbReference type="AlphaFoldDB" id="C1B9A3"/>
<dbReference type="KEGG" id="rop:ROP_40090"/>
<accession>C1B9A3</accession>
<name>C1B9A3_RHOOB</name>
<dbReference type="PATRIC" id="fig|632772.20.peg.4205"/>
<sequence>MNLNDPKTVHEFDQISSAPVVWRISVTEAGHAFEMGEGFAHPLPGKEQLHTIGLLQSIAHVANDIMQQISFDALKQSITEDDDIDLPPAVRDALFPKGSDDAH</sequence>
<reference evidence="1 2" key="1">
    <citation type="submission" date="2009-03" db="EMBL/GenBank/DDBJ databases">
        <title>Comparison of the complete genome sequences of Rhodococcus erythropolis PR4 and Rhodococcus opacus B4.</title>
        <authorList>
            <person name="Takarada H."/>
            <person name="Sekine M."/>
            <person name="Hosoyama A."/>
            <person name="Yamada R."/>
            <person name="Fujisawa T."/>
            <person name="Omata S."/>
            <person name="Shimizu A."/>
            <person name="Tsukatani N."/>
            <person name="Tanikawa S."/>
            <person name="Fujita N."/>
            <person name="Harayama S."/>
        </authorList>
    </citation>
    <scope>NUCLEOTIDE SEQUENCE [LARGE SCALE GENOMIC DNA]</scope>
    <source>
        <strain evidence="1 2">B4</strain>
    </source>
</reference>
<protein>
    <submittedName>
        <fullName evidence="1">Uncharacterized protein</fullName>
    </submittedName>
</protein>
<dbReference type="STRING" id="632772.ROP_40090"/>
<dbReference type="RefSeq" id="WP_012691193.1">
    <property type="nucleotide sequence ID" value="NC_012522.1"/>
</dbReference>
<dbReference type="EMBL" id="AP011115">
    <property type="protein sequence ID" value="BAH52256.1"/>
    <property type="molecule type" value="Genomic_DNA"/>
</dbReference>